<dbReference type="InterPro" id="IPR001305">
    <property type="entry name" value="HSP_DnaJ_Cys-rich_dom"/>
</dbReference>
<evidence type="ECO:0000313" key="13">
    <source>
        <dbReference type="EMBL" id="KAF3587193.1"/>
    </source>
</evidence>
<dbReference type="PROSITE" id="PS00107">
    <property type="entry name" value="PROTEIN_KINASE_ATP"/>
    <property type="match status" value="1"/>
</dbReference>
<evidence type="ECO:0000256" key="5">
    <source>
        <dbReference type="ARBA" id="ARBA00022833"/>
    </source>
</evidence>
<dbReference type="GO" id="GO:0004672">
    <property type="term" value="F:protein kinase activity"/>
    <property type="evidence" value="ECO:0007669"/>
    <property type="project" value="InterPro"/>
</dbReference>
<feature type="binding site" evidence="9">
    <location>
        <position position="463"/>
    </location>
    <ligand>
        <name>ATP</name>
        <dbReference type="ChEBI" id="CHEBI:30616"/>
    </ligand>
</feature>
<dbReference type="FunFam" id="2.60.260.20:FF:000005">
    <property type="entry name" value="Chaperone protein dnaJ 1, mitochondrial"/>
    <property type="match status" value="1"/>
</dbReference>
<dbReference type="SUPFAM" id="SSF56112">
    <property type="entry name" value="Protein kinase-like (PK-like)"/>
    <property type="match status" value="1"/>
</dbReference>
<evidence type="ECO:0000313" key="14">
    <source>
        <dbReference type="Proteomes" id="UP000712600"/>
    </source>
</evidence>
<dbReference type="Gene3D" id="3.50.50.60">
    <property type="entry name" value="FAD/NAD(P)-binding domain"/>
    <property type="match status" value="1"/>
</dbReference>
<proteinExistence type="predicted"/>
<dbReference type="InterPro" id="IPR050994">
    <property type="entry name" value="At_inactive_RLKs"/>
</dbReference>
<reference evidence="13" key="1">
    <citation type="submission" date="2019-12" db="EMBL/GenBank/DDBJ databases">
        <title>Genome sequencing and annotation of Brassica cretica.</title>
        <authorList>
            <person name="Studholme D.J."/>
            <person name="Sarris P."/>
        </authorList>
    </citation>
    <scope>NUCLEOTIDE SEQUENCE</scope>
    <source>
        <strain evidence="13">PFS-109/04</strain>
        <tissue evidence="13">Leaf</tissue>
    </source>
</reference>
<dbReference type="InterPro" id="IPR011009">
    <property type="entry name" value="Kinase-like_dom_sf"/>
</dbReference>
<feature type="domain" description="Protein kinase" evidence="11">
    <location>
        <begin position="435"/>
        <end position="707"/>
    </location>
</feature>
<dbReference type="Proteomes" id="UP000712600">
    <property type="component" value="Unassembled WGS sequence"/>
</dbReference>
<dbReference type="GO" id="GO:0005524">
    <property type="term" value="F:ATP binding"/>
    <property type="evidence" value="ECO:0007669"/>
    <property type="project" value="UniProtKB-UniRule"/>
</dbReference>
<dbReference type="Gene3D" id="3.30.200.20">
    <property type="entry name" value="Phosphorylase Kinase, domain 1"/>
    <property type="match status" value="1"/>
</dbReference>
<dbReference type="SUPFAM" id="SSF49493">
    <property type="entry name" value="HSP40/DnaJ peptide-binding domain"/>
    <property type="match status" value="2"/>
</dbReference>
<sequence>MAISMLHRMLLKDAFFGGGSDGFFGEMGDSGGMGFDFMNKRSLDLDIRYDMRLSFEESVFGVKREIDVSYLATCDGCGGTGAKSSKDVKQCSNCGGKGRVMDTQRTPFGIMSQVSTCSKCGGDGKIITDKCRMCNGNGRLRSSKKMDLVVPPGVNDRATMRMRGEGNVDKRSGRAGDLFIVLQVAEKRGIRREGLNLYSKITIDFTDAILGTVTKVETVEGTMNLRIPPGTQPGDTVKLYRKGVPDTDRPSVRGDHCFEVKVLIPKNLSERERKLVEEFSSLRRSSSSTETRQEEHRFDSESREKPSLWHKMKSFIRPEEDSRTKFGTMSLNSSVPLRRMNEAGTSIVFPFLALCVIASAVALGSERTRDVDVGRTIKQLDIESPGEKAAVEAATESGYEAAVTGNAEVNGSGTTRKLVFFGNATKVFELEDLLRASAEVLGKGTFGTAYKAVLDAATMVAVKRLKDVTMADREFKEKTEVVGAMDHENLVPLRAYYYSGDEKLLVYDFMPMGSLSALLHGNKGAGRSPLDWEVRSRIALGAARGLDYLHSQDPLTSHGNVKSSNILLTNSHDARVSDFGLAQLVGSSTTTTNRVTGYRAPEVTDPRRVSQKADVYSFGVVLLELLTGKAPSNSVMNEEGMDLARWVHSVGKEAWRSEVFDSELMSLETVVEGEMEEMLQLGIECTEQHPDKRPVMVEVVRRIQELRQSGSDQALKLEVEGSDAENVCYLRHLNDANRLATAIQSSSNGKTVVIGGGYTGMECAASLVINKNQCDYVFFQRLAAWSVSLRPRLQVCMKTTTGLKK</sequence>
<keyword evidence="3 9" id="KW-0547">Nucleotide-binding</keyword>
<evidence type="ECO:0008006" key="15">
    <source>
        <dbReference type="Google" id="ProtNLM"/>
    </source>
</evidence>
<dbReference type="Pfam" id="PF01556">
    <property type="entry name" value="DnaJ_C"/>
    <property type="match status" value="1"/>
</dbReference>
<dbReference type="FunFam" id="2.10.230.10:FF:000002">
    <property type="entry name" value="Molecular chaperone DnaJ"/>
    <property type="match status" value="1"/>
</dbReference>
<evidence type="ECO:0000256" key="2">
    <source>
        <dbReference type="ARBA" id="ARBA00022737"/>
    </source>
</evidence>
<name>A0A8S9S391_BRACR</name>
<evidence type="ECO:0000256" key="3">
    <source>
        <dbReference type="ARBA" id="ARBA00022741"/>
    </source>
</evidence>
<dbReference type="FunFam" id="3.30.200.20:FF:000307">
    <property type="entry name" value="pollen receptor-like kinase 1"/>
    <property type="match status" value="1"/>
</dbReference>
<dbReference type="PROSITE" id="PS51188">
    <property type="entry name" value="ZF_CR"/>
    <property type="match status" value="1"/>
</dbReference>
<dbReference type="InterPro" id="IPR001245">
    <property type="entry name" value="Ser-Thr/Tyr_kinase_cat_dom"/>
</dbReference>
<comment type="caution">
    <text evidence="13">The sequence shown here is derived from an EMBL/GenBank/DDBJ whole genome shotgun (WGS) entry which is preliminary data.</text>
</comment>
<keyword evidence="7" id="KW-0143">Chaperone</keyword>
<feature type="domain" description="CR-type" evidence="12">
    <location>
        <begin position="61"/>
        <end position="143"/>
    </location>
</feature>
<dbReference type="AlphaFoldDB" id="A0A8S9S391"/>
<keyword evidence="5 8" id="KW-0862">Zinc</keyword>
<feature type="region of interest" description="Disordered" evidence="10">
    <location>
        <begin position="279"/>
        <end position="305"/>
    </location>
</feature>
<dbReference type="InterPro" id="IPR036410">
    <property type="entry name" value="HSP_DnaJ_Cys-rich_dom_sf"/>
</dbReference>
<evidence type="ECO:0000256" key="10">
    <source>
        <dbReference type="SAM" id="MobiDB-lite"/>
    </source>
</evidence>
<dbReference type="InterPro" id="IPR036188">
    <property type="entry name" value="FAD/NAD-bd_sf"/>
</dbReference>
<dbReference type="CDD" id="cd10747">
    <property type="entry name" value="DnaJ_C"/>
    <property type="match status" value="1"/>
</dbReference>
<evidence type="ECO:0000256" key="7">
    <source>
        <dbReference type="ARBA" id="ARBA00023186"/>
    </source>
</evidence>
<dbReference type="Pfam" id="PF07714">
    <property type="entry name" value="PK_Tyr_Ser-Thr"/>
    <property type="match status" value="1"/>
</dbReference>
<accession>A0A8S9S391</accession>
<dbReference type="GO" id="GO:0008270">
    <property type="term" value="F:zinc ion binding"/>
    <property type="evidence" value="ECO:0007669"/>
    <property type="project" value="UniProtKB-KW"/>
</dbReference>
<dbReference type="Gene3D" id="1.10.510.10">
    <property type="entry name" value="Transferase(Phosphotransferase) domain 1"/>
    <property type="match status" value="1"/>
</dbReference>
<dbReference type="GO" id="GO:0051082">
    <property type="term" value="F:unfolded protein binding"/>
    <property type="evidence" value="ECO:0007669"/>
    <property type="project" value="InterPro"/>
</dbReference>
<evidence type="ECO:0000256" key="6">
    <source>
        <dbReference type="ARBA" id="ARBA00022840"/>
    </source>
</evidence>
<keyword evidence="2" id="KW-0677">Repeat</keyword>
<dbReference type="InterPro" id="IPR023753">
    <property type="entry name" value="FAD/NAD-binding_dom"/>
</dbReference>
<keyword evidence="6 9" id="KW-0067">ATP-binding</keyword>
<dbReference type="CDD" id="cd14066">
    <property type="entry name" value="STKc_IRAK"/>
    <property type="match status" value="1"/>
</dbReference>
<evidence type="ECO:0000259" key="12">
    <source>
        <dbReference type="PROSITE" id="PS51188"/>
    </source>
</evidence>
<dbReference type="PANTHER" id="PTHR48010:SF76">
    <property type="entry name" value="INACTIVE RECEPTOR KINASE RLK902-RELATED"/>
    <property type="match status" value="1"/>
</dbReference>
<protein>
    <recommendedName>
        <fullName evidence="15">Protein kinase domain-containing protein</fullName>
    </recommendedName>
</protein>
<dbReference type="Pfam" id="PF07992">
    <property type="entry name" value="Pyr_redox_2"/>
    <property type="match status" value="1"/>
</dbReference>
<dbReference type="FunFam" id="1.10.510.10:FF:000585">
    <property type="entry name" value="Probable inactive receptor kinase At1g48480"/>
    <property type="match status" value="1"/>
</dbReference>
<dbReference type="InterPro" id="IPR000719">
    <property type="entry name" value="Prot_kinase_dom"/>
</dbReference>
<dbReference type="SUPFAM" id="SSF51905">
    <property type="entry name" value="FAD/NAD(P)-binding domain"/>
    <property type="match status" value="1"/>
</dbReference>
<keyword evidence="4 8" id="KW-0863">Zinc-finger</keyword>
<dbReference type="PROSITE" id="PS50011">
    <property type="entry name" value="PROTEIN_KINASE_DOM"/>
    <property type="match status" value="1"/>
</dbReference>
<evidence type="ECO:0000256" key="1">
    <source>
        <dbReference type="ARBA" id="ARBA00022723"/>
    </source>
</evidence>
<dbReference type="InterPro" id="IPR017441">
    <property type="entry name" value="Protein_kinase_ATP_BS"/>
</dbReference>
<dbReference type="CDD" id="cd10719">
    <property type="entry name" value="DnaJ_zf"/>
    <property type="match status" value="1"/>
</dbReference>
<organism evidence="13 14">
    <name type="scientific">Brassica cretica</name>
    <name type="common">Mustard</name>
    <dbReference type="NCBI Taxonomy" id="69181"/>
    <lineage>
        <taxon>Eukaryota</taxon>
        <taxon>Viridiplantae</taxon>
        <taxon>Streptophyta</taxon>
        <taxon>Embryophyta</taxon>
        <taxon>Tracheophyta</taxon>
        <taxon>Spermatophyta</taxon>
        <taxon>Magnoliopsida</taxon>
        <taxon>eudicotyledons</taxon>
        <taxon>Gunneridae</taxon>
        <taxon>Pentapetalae</taxon>
        <taxon>rosids</taxon>
        <taxon>malvids</taxon>
        <taxon>Brassicales</taxon>
        <taxon>Brassicaceae</taxon>
        <taxon>Brassiceae</taxon>
        <taxon>Brassica</taxon>
    </lineage>
</organism>
<feature type="compositionally biased region" description="Basic and acidic residues" evidence="10">
    <location>
        <begin position="291"/>
        <end position="305"/>
    </location>
</feature>
<evidence type="ECO:0000256" key="4">
    <source>
        <dbReference type="ARBA" id="ARBA00022771"/>
    </source>
</evidence>
<dbReference type="PANTHER" id="PTHR48010">
    <property type="entry name" value="OS05G0588300 PROTEIN"/>
    <property type="match status" value="1"/>
</dbReference>
<dbReference type="GO" id="GO:0031072">
    <property type="term" value="F:heat shock protein binding"/>
    <property type="evidence" value="ECO:0007669"/>
    <property type="project" value="InterPro"/>
</dbReference>
<dbReference type="Gene3D" id="2.10.230.10">
    <property type="entry name" value="Heat shock protein DnaJ, cysteine-rich domain"/>
    <property type="match status" value="1"/>
</dbReference>
<dbReference type="GO" id="GO:0006457">
    <property type="term" value="P:protein folding"/>
    <property type="evidence" value="ECO:0007669"/>
    <property type="project" value="InterPro"/>
</dbReference>
<keyword evidence="1 8" id="KW-0479">Metal-binding</keyword>
<dbReference type="GO" id="GO:0016491">
    <property type="term" value="F:oxidoreductase activity"/>
    <property type="evidence" value="ECO:0007669"/>
    <property type="project" value="InterPro"/>
</dbReference>
<dbReference type="InterPro" id="IPR002939">
    <property type="entry name" value="DnaJ_C"/>
</dbReference>
<dbReference type="Gene3D" id="2.60.260.20">
    <property type="entry name" value="Urease metallochaperone UreE, N-terminal domain"/>
    <property type="match status" value="2"/>
</dbReference>
<feature type="zinc finger region" description="CR-type" evidence="8">
    <location>
        <begin position="61"/>
        <end position="143"/>
    </location>
</feature>
<evidence type="ECO:0000259" key="11">
    <source>
        <dbReference type="PROSITE" id="PS50011"/>
    </source>
</evidence>
<gene>
    <name evidence="13" type="ORF">F2Q69_00031305</name>
</gene>
<dbReference type="Pfam" id="PF00684">
    <property type="entry name" value="DnaJ_CXXCXGXG"/>
    <property type="match status" value="1"/>
</dbReference>
<evidence type="ECO:0000256" key="9">
    <source>
        <dbReference type="PROSITE-ProRule" id="PRU10141"/>
    </source>
</evidence>
<dbReference type="EMBL" id="QGKX02000088">
    <property type="protein sequence ID" value="KAF3587193.1"/>
    <property type="molecule type" value="Genomic_DNA"/>
</dbReference>
<dbReference type="InterPro" id="IPR008971">
    <property type="entry name" value="HSP40/DnaJ_pept-bd"/>
</dbReference>
<dbReference type="SUPFAM" id="SSF57938">
    <property type="entry name" value="DnaJ/Hsp40 cysteine-rich domain"/>
    <property type="match status" value="1"/>
</dbReference>
<evidence type="ECO:0000256" key="8">
    <source>
        <dbReference type="PROSITE-ProRule" id="PRU00546"/>
    </source>
</evidence>